<evidence type="ECO:0000313" key="2">
    <source>
        <dbReference type="EMBL" id="MFD2706991.1"/>
    </source>
</evidence>
<evidence type="ECO:0000313" key="3">
    <source>
        <dbReference type="Proteomes" id="UP001597520"/>
    </source>
</evidence>
<keyword evidence="1" id="KW-0812">Transmembrane</keyword>
<accession>A0ABW5T4N9</accession>
<feature type="transmembrane region" description="Helical" evidence="1">
    <location>
        <begin position="358"/>
        <end position="387"/>
    </location>
</feature>
<feature type="transmembrane region" description="Helical" evidence="1">
    <location>
        <begin position="332"/>
        <end position="352"/>
    </location>
</feature>
<dbReference type="RefSeq" id="WP_380714313.1">
    <property type="nucleotide sequence ID" value="NZ_JBHUML010000006.1"/>
</dbReference>
<evidence type="ECO:0000256" key="1">
    <source>
        <dbReference type="SAM" id="Phobius"/>
    </source>
</evidence>
<protein>
    <recommendedName>
        <fullName evidence="4">Glycine zipper family protein</fullName>
    </recommendedName>
</protein>
<reference evidence="3" key="1">
    <citation type="journal article" date="2019" name="Int. J. Syst. Evol. Microbiol.">
        <title>The Global Catalogue of Microorganisms (GCM) 10K type strain sequencing project: providing services to taxonomists for standard genome sequencing and annotation.</title>
        <authorList>
            <consortium name="The Broad Institute Genomics Platform"/>
            <consortium name="The Broad Institute Genome Sequencing Center for Infectious Disease"/>
            <person name="Wu L."/>
            <person name="Ma J."/>
        </authorList>
    </citation>
    <scope>NUCLEOTIDE SEQUENCE [LARGE SCALE GENOMIC DNA]</scope>
    <source>
        <strain evidence="3">KCTC 33792</strain>
    </source>
</reference>
<evidence type="ECO:0008006" key="4">
    <source>
        <dbReference type="Google" id="ProtNLM"/>
    </source>
</evidence>
<comment type="caution">
    <text evidence="2">The sequence shown here is derived from an EMBL/GenBank/DDBJ whole genome shotgun (WGS) entry which is preliminary data.</text>
</comment>
<keyword evidence="1" id="KW-1133">Transmembrane helix</keyword>
<keyword evidence="3" id="KW-1185">Reference proteome</keyword>
<dbReference type="EMBL" id="JBHUML010000006">
    <property type="protein sequence ID" value="MFD2706991.1"/>
    <property type="molecule type" value="Genomic_DNA"/>
</dbReference>
<name>A0ABW5T4N9_9BACI</name>
<sequence>MNTKADKSEQTSDFEDIIFKYSTRIKGEIGTVYFKNEIPEKKLDNAIKNYGDDIDAANVITLNDSTLFGNGKEGFIITKAGFYYKASFEKPVKINFSKLLDVDIEENRVPGKSKSDKIETELYINQTDQTFTIKINSSHINEQELYEFLCIVIDLNAEGKVDETDKIVILEDMPQDVKLNYLKAIIHCILSDNNEIDASSLSEIQTLMTQLNFDAELRQEVRSFIAEMKETAVYIEELLENMEQGVPKGSGEDALKVSLVKDVIRVNRVRFGSYSAYEFRNILELTNRYNIDDEQLGVIEQGIINDEKIMRGEVEDDQIINNAKELSSKASAVGIPIAAIYMSGSVAGLSAAGLTSGLAALGLGGILGLSSMVTGIGVVVIAGVGVYKGVKWVTSGSERSKTQKREFFIQEIIKNNQKTINNLAEDVNYFAEQVVDVTEQAELNKQKLHKLGRELTVFSQAIKTLQAKGVDLEEVLQRDG</sequence>
<dbReference type="Proteomes" id="UP001597520">
    <property type="component" value="Unassembled WGS sequence"/>
</dbReference>
<dbReference type="Gene3D" id="1.10.3680.10">
    <property type="entry name" value="TerB-like"/>
    <property type="match status" value="1"/>
</dbReference>
<proteinExistence type="predicted"/>
<keyword evidence="1" id="KW-0472">Membrane</keyword>
<gene>
    <name evidence="2" type="ORF">ACFSUB_16150</name>
</gene>
<dbReference type="InterPro" id="IPR029024">
    <property type="entry name" value="TerB-like"/>
</dbReference>
<organism evidence="2 3">
    <name type="scientific">Salibacterium lacus</name>
    <dbReference type="NCBI Taxonomy" id="1898109"/>
    <lineage>
        <taxon>Bacteria</taxon>
        <taxon>Bacillati</taxon>
        <taxon>Bacillota</taxon>
        <taxon>Bacilli</taxon>
        <taxon>Bacillales</taxon>
        <taxon>Bacillaceae</taxon>
    </lineage>
</organism>